<dbReference type="Proteomes" id="UP000635853">
    <property type="component" value="Unassembled WGS sequence"/>
</dbReference>
<dbReference type="RefSeq" id="WP_075786913.1">
    <property type="nucleotide sequence ID" value="NZ_JAESIL010000155.1"/>
</dbReference>
<name>A0ABS1RLV6_9RHOB</name>
<reference evidence="2" key="1">
    <citation type="submission" date="2021-01" db="EMBL/GenBank/DDBJ databases">
        <title>Draft genomes of Rhodovulum sulfidophilum.</title>
        <authorList>
            <person name="Guzman M.S."/>
        </authorList>
    </citation>
    <scope>NUCLEOTIDE SEQUENCE [LARGE SCALE GENOMIC DNA]</scope>
    <source>
        <strain evidence="2">AB19</strain>
    </source>
</reference>
<protein>
    <recommendedName>
        <fullName evidence="3">Lambda family phage tail tape measure protein</fullName>
    </recommendedName>
</protein>
<evidence type="ECO:0000313" key="1">
    <source>
        <dbReference type="EMBL" id="MBL3580489.1"/>
    </source>
</evidence>
<organism evidence="1 2">
    <name type="scientific">Rhodovulum visakhapatnamense</name>
    <dbReference type="NCBI Taxonomy" id="364297"/>
    <lineage>
        <taxon>Bacteria</taxon>
        <taxon>Pseudomonadati</taxon>
        <taxon>Pseudomonadota</taxon>
        <taxon>Alphaproteobacteria</taxon>
        <taxon>Rhodobacterales</taxon>
        <taxon>Paracoccaceae</taxon>
        <taxon>Rhodovulum</taxon>
    </lineage>
</organism>
<evidence type="ECO:0000313" key="2">
    <source>
        <dbReference type="Proteomes" id="UP000635853"/>
    </source>
</evidence>
<gene>
    <name evidence="1" type="ORF">JMJ92_20465</name>
</gene>
<keyword evidence="2" id="KW-1185">Reference proteome</keyword>
<dbReference type="EMBL" id="JAESIL010000155">
    <property type="protein sequence ID" value="MBL3580489.1"/>
    <property type="molecule type" value="Genomic_DNA"/>
</dbReference>
<comment type="caution">
    <text evidence="1">The sequence shown here is derived from an EMBL/GenBank/DDBJ whole genome shotgun (WGS) entry which is preliminary data.</text>
</comment>
<proteinExistence type="predicted"/>
<sequence length="672" mass="68095">MSQSVIGALRVNLGLDSAKFESGAKRVKDPLRAMKSQFRAVAAAASAMGAALSAAALKGAGEIDRAAKAARRLDASIGAFRALELAAGEAGVPLSAVTNDIQNIGREIANIGVGGNADRALTRLGLAASDLEGLDADAKVATIADAVKGLGLSASEATAVLRDLGVRNREMALLMIQGGEAIRAARADVEAYGLALDAVEAGKIEAANDRIARLGLIARYAGQQLALQLVPSLGRAAQAMTEALREGGALRAVIDGLTGNLARISTWIGTAVTAFGIRYVGALAAARIATLTLAGSLATLRGALIRSGIGIAVIAAGELVYRFGRLVAATGGFGAALAALKAVAAEVWDRIADGPHLVELAVRQMGWAIRADFLEAMAEMQESWSGFIGNVATLGAMIPGFGSSFRTLAASVAGTGESMRALREESRRASTYATNYGTQVEGLFANMTRPLETLKALRETLAASDPGRLGGLGTGDGAEDGAGALGGIRAATEAASEAARTASDSFKGFFKDLVSGSGDAGDAVAKLADRMLDDLLDRALSPISDAMGALFDGLISGMFGGAGGGSGGTGTVTSIASLIAGAPGFARGTDNAPGGLAWVGEAGPELVNLPRGAQVIPNDRLPGLGGGGVRMGDVHVSVAGSNASPEQIAEVVRQVTRDEAQRVYARQRREGL</sequence>
<evidence type="ECO:0008006" key="3">
    <source>
        <dbReference type="Google" id="ProtNLM"/>
    </source>
</evidence>
<accession>A0ABS1RLV6</accession>